<proteinExistence type="predicted"/>
<evidence type="ECO:0008006" key="4">
    <source>
        <dbReference type="Google" id="ProtNLM"/>
    </source>
</evidence>
<keyword evidence="1" id="KW-0175">Coiled coil</keyword>
<sequence length="862" mass="102295">MAETEKAVLDPNHPLLKRFQDALKEHYVYQINRLKNDIFEYEAETKKTDAEREELGMQAYEVQQMVCRQQKVLEELVNDVHTIAGAKQEVENKLQEERFKYKEAQEQMIAAEKTNLELQNEINSVNLLINQVSQWESKIESNIAVNQRIAEKTRKDNMKLSEEKRKQDGQIYKIMRAIWHLEVEVETMNMQIKLKETEREELEQTVALGNTNLEALQAEYRCLMHSWNSVVVAIGNRDRIVECLRTEEVKVHEKIKSTLSEIDQLKKLTKKEMNENQRLTVNKTRIEMDILPNFIKTSTDQTEKDVERANDEIRHKEVEMKQLLKDFDKISTRKYQLEKQLLQNLENQAANDTVAENLYRTLNLTKEKRKDLEIIMNEAENKQSKFASEIESQKYNNEENERNLAEVEKQRNKLEGEADGIQAEKDKYQMLFGKKERHVTVLNNKLEKILEKMQVKVLISPQELRIVTLEKQIEETQDKIKHLQIFWLREQKNLLNVSKERQEQLQKLNLLNKQNLILNQKNLKVSNELENYKKQEEKIAQTINNLQNKATVLCDNLYKKRDRKSTLDKSNYYLQSQYDGKLKDAELNCLELEAEIAEIEDEKAAYTQELIELNREALEWEKKIKLAHQTKLEMRGAQGQSGDMDNMRQEIQRMNVIYSQLKKAQEKLVKDMEHCVTRRGAIFTVAEARQSKSKASEEKTRINYTRKMDDIRNKIKQLDNEIKTIKEKIFSLSRQKQLIEQEIDSNKNDIAFCESYAKSLRDEIEKRKTNRQLKFEILVMMQRQLNVYRDLTLKRTPFLHTKRDQIQSEYYHQKDTNNKLSSVLQNLMSDFPNYQHELTRMLNTLKLSVYTQFSSHLDLRFN</sequence>
<evidence type="ECO:0000313" key="3">
    <source>
        <dbReference type="Proteomes" id="UP000019118"/>
    </source>
</evidence>
<evidence type="ECO:0000256" key="1">
    <source>
        <dbReference type="SAM" id="Coils"/>
    </source>
</evidence>
<feature type="coiled-coil region" evidence="1">
    <location>
        <begin position="87"/>
        <end position="121"/>
    </location>
</feature>
<organism evidence="2 3">
    <name type="scientific">Dendroctonus ponderosae</name>
    <name type="common">Mountain pine beetle</name>
    <dbReference type="NCBI Taxonomy" id="77166"/>
    <lineage>
        <taxon>Eukaryota</taxon>
        <taxon>Metazoa</taxon>
        <taxon>Ecdysozoa</taxon>
        <taxon>Arthropoda</taxon>
        <taxon>Hexapoda</taxon>
        <taxon>Insecta</taxon>
        <taxon>Pterygota</taxon>
        <taxon>Neoptera</taxon>
        <taxon>Endopterygota</taxon>
        <taxon>Coleoptera</taxon>
        <taxon>Polyphaga</taxon>
        <taxon>Cucujiformia</taxon>
        <taxon>Curculionidae</taxon>
        <taxon>Scolytinae</taxon>
        <taxon>Dendroctonus</taxon>
    </lineage>
</organism>
<dbReference type="PANTHER" id="PTHR16275:SF8">
    <property type="entry name" value="COILED-COIL DOMAIN-CONTAINING PROTEIN 40"/>
    <property type="match status" value="1"/>
</dbReference>
<dbReference type="PANTHER" id="PTHR16275">
    <property type="entry name" value="COILED-COIL DOMAIN-CONTAINING PROTEIN 40"/>
    <property type="match status" value="1"/>
</dbReference>
<keyword evidence="3" id="KW-1185">Reference proteome</keyword>
<dbReference type="GO" id="GO:0005737">
    <property type="term" value="C:cytoplasm"/>
    <property type="evidence" value="ECO:0007669"/>
    <property type="project" value="TreeGrafter"/>
</dbReference>
<evidence type="ECO:0000313" key="2">
    <source>
        <dbReference type="EnsemblMetazoa" id="XP_019756798.1"/>
    </source>
</evidence>
<dbReference type="EnsemblMetazoa" id="XM_019901239.1">
    <property type="protein sequence ID" value="XP_019756798.1"/>
    <property type="gene ID" value="LOC109535352"/>
</dbReference>
<feature type="coiled-coil region" evidence="1">
    <location>
        <begin position="185"/>
        <end position="219"/>
    </location>
</feature>
<dbReference type="AlphaFoldDB" id="A0AAR5P6R6"/>
<feature type="coiled-coil region" evidence="1">
    <location>
        <begin position="466"/>
        <end position="549"/>
    </location>
</feature>
<protein>
    <recommendedName>
        <fullName evidence="4">Coiled-coil domain-containing protein 40</fullName>
    </recommendedName>
</protein>
<reference evidence="3" key="1">
    <citation type="journal article" date="2013" name="Genome Biol.">
        <title>Draft genome of the mountain pine beetle, Dendroctonus ponderosae Hopkins, a major forest pest.</title>
        <authorList>
            <person name="Keeling C.I."/>
            <person name="Yuen M.M."/>
            <person name="Liao N.Y."/>
            <person name="Docking T.R."/>
            <person name="Chan S.K."/>
            <person name="Taylor G.A."/>
            <person name="Palmquist D.L."/>
            <person name="Jackman S.D."/>
            <person name="Nguyen A."/>
            <person name="Li M."/>
            <person name="Henderson H."/>
            <person name="Janes J.K."/>
            <person name="Zhao Y."/>
            <person name="Pandoh P."/>
            <person name="Moore R."/>
            <person name="Sperling F.A."/>
            <person name="Huber D.P."/>
            <person name="Birol I."/>
            <person name="Jones S.J."/>
            <person name="Bohlmann J."/>
        </authorList>
    </citation>
    <scope>NUCLEOTIDE SEQUENCE</scope>
</reference>
<name>A0AAR5P6R6_DENPD</name>
<reference evidence="2" key="2">
    <citation type="submission" date="2024-08" db="UniProtKB">
        <authorList>
            <consortium name="EnsemblMetazoa"/>
        </authorList>
    </citation>
    <scope>IDENTIFICATION</scope>
</reference>
<dbReference type="InterPro" id="IPR037386">
    <property type="entry name" value="CCDC40"/>
</dbReference>
<feature type="coiled-coil region" evidence="1">
    <location>
        <begin position="701"/>
        <end position="742"/>
    </location>
</feature>
<feature type="coiled-coil region" evidence="1">
    <location>
        <begin position="575"/>
        <end position="664"/>
    </location>
</feature>
<accession>A0AAR5P6R6</accession>
<feature type="coiled-coil region" evidence="1">
    <location>
        <begin position="262"/>
        <end position="326"/>
    </location>
</feature>
<dbReference type="Proteomes" id="UP000019118">
    <property type="component" value="Unassembled WGS sequence"/>
</dbReference>
<dbReference type="GO" id="GO:0035082">
    <property type="term" value="P:axoneme assembly"/>
    <property type="evidence" value="ECO:0007669"/>
    <property type="project" value="InterPro"/>
</dbReference>
<feature type="coiled-coil region" evidence="1">
    <location>
        <begin position="362"/>
        <end position="431"/>
    </location>
</feature>